<feature type="domain" description="Zn(2)-C6 fungal-type" evidence="5">
    <location>
        <begin position="19"/>
        <end position="51"/>
    </location>
</feature>
<dbReference type="Pfam" id="PF04082">
    <property type="entry name" value="Fungal_trans"/>
    <property type="match status" value="1"/>
</dbReference>
<accession>A0AA38S808</accession>
<dbReference type="PROSITE" id="PS50048">
    <property type="entry name" value="ZN2_CY6_FUNGAL_2"/>
    <property type="match status" value="1"/>
</dbReference>
<dbReference type="CDD" id="cd12148">
    <property type="entry name" value="fungal_TF_MHR"/>
    <property type="match status" value="1"/>
</dbReference>
<dbReference type="InterPro" id="IPR001138">
    <property type="entry name" value="Zn2Cys6_DnaBD"/>
</dbReference>
<keyword evidence="1" id="KW-0479">Metal-binding</keyword>
<evidence type="ECO:0000256" key="2">
    <source>
        <dbReference type="ARBA" id="ARBA00023015"/>
    </source>
</evidence>
<evidence type="ECO:0000313" key="6">
    <source>
        <dbReference type="EMBL" id="KAJ9157919.1"/>
    </source>
</evidence>
<keyword evidence="3" id="KW-0804">Transcription</keyword>
<gene>
    <name evidence="6" type="ORF">NKR23_g203</name>
</gene>
<keyword evidence="7" id="KW-1185">Reference proteome</keyword>
<protein>
    <submittedName>
        <fullName evidence="6">Fungal-specific transcription factor domain-containing protein</fullName>
    </submittedName>
</protein>
<dbReference type="GO" id="GO:0008270">
    <property type="term" value="F:zinc ion binding"/>
    <property type="evidence" value="ECO:0007669"/>
    <property type="project" value="InterPro"/>
</dbReference>
<dbReference type="GO" id="GO:0006351">
    <property type="term" value="P:DNA-templated transcription"/>
    <property type="evidence" value="ECO:0007669"/>
    <property type="project" value="InterPro"/>
</dbReference>
<evidence type="ECO:0000259" key="5">
    <source>
        <dbReference type="PROSITE" id="PS50048"/>
    </source>
</evidence>
<keyword evidence="4" id="KW-0539">Nucleus</keyword>
<dbReference type="GO" id="GO:0000981">
    <property type="term" value="F:DNA-binding transcription factor activity, RNA polymerase II-specific"/>
    <property type="evidence" value="ECO:0007669"/>
    <property type="project" value="InterPro"/>
</dbReference>
<dbReference type="SMART" id="SM00906">
    <property type="entry name" value="Fungal_trans"/>
    <property type="match status" value="1"/>
</dbReference>
<dbReference type="EMBL" id="JANBVO010000001">
    <property type="protein sequence ID" value="KAJ9157919.1"/>
    <property type="molecule type" value="Genomic_DNA"/>
</dbReference>
<comment type="caution">
    <text evidence="6">The sequence shown here is derived from an EMBL/GenBank/DDBJ whole genome shotgun (WGS) entry which is preliminary data.</text>
</comment>
<evidence type="ECO:0000313" key="7">
    <source>
        <dbReference type="Proteomes" id="UP001174694"/>
    </source>
</evidence>
<dbReference type="PANTHER" id="PTHR47424:SF6">
    <property type="entry name" value="PROLINE UTILIZATION TRANS-ACTIVATOR"/>
    <property type="match status" value="1"/>
</dbReference>
<dbReference type="SMART" id="SM00066">
    <property type="entry name" value="GAL4"/>
    <property type="match status" value="1"/>
</dbReference>
<dbReference type="AlphaFoldDB" id="A0AA38S808"/>
<dbReference type="CDD" id="cd00067">
    <property type="entry name" value="GAL4"/>
    <property type="match status" value="1"/>
</dbReference>
<dbReference type="InterPro" id="IPR007219">
    <property type="entry name" value="XnlR_reg_dom"/>
</dbReference>
<keyword evidence="2" id="KW-0805">Transcription regulation</keyword>
<dbReference type="Proteomes" id="UP001174694">
    <property type="component" value="Unassembled WGS sequence"/>
</dbReference>
<evidence type="ECO:0000256" key="4">
    <source>
        <dbReference type="ARBA" id="ARBA00023242"/>
    </source>
</evidence>
<dbReference type="Pfam" id="PF00172">
    <property type="entry name" value="Zn_clus"/>
    <property type="match status" value="1"/>
</dbReference>
<dbReference type="Gene3D" id="4.10.240.10">
    <property type="entry name" value="Zn(2)-C6 fungal-type DNA-binding domain"/>
    <property type="match status" value="1"/>
</dbReference>
<evidence type="ECO:0000256" key="1">
    <source>
        <dbReference type="ARBA" id="ARBA00022723"/>
    </source>
</evidence>
<dbReference type="InterPro" id="IPR036864">
    <property type="entry name" value="Zn2-C6_fun-type_DNA-bd_sf"/>
</dbReference>
<dbReference type="PANTHER" id="PTHR47424">
    <property type="entry name" value="REGULATORY PROTEIN GAL4"/>
    <property type="match status" value="1"/>
</dbReference>
<dbReference type="SUPFAM" id="SSF57701">
    <property type="entry name" value="Zn2/Cys6 DNA-binding domain"/>
    <property type="match status" value="1"/>
</dbReference>
<dbReference type="InterPro" id="IPR051127">
    <property type="entry name" value="Fungal_SecMet_Regulators"/>
</dbReference>
<name>A0AA38S808_9PEZI</name>
<proteinExistence type="predicted"/>
<reference evidence="6" key="1">
    <citation type="submission" date="2022-07" db="EMBL/GenBank/DDBJ databases">
        <title>Fungi with potential for degradation of polypropylene.</title>
        <authorList>
            <person name="Gostincar C."/>
        </authorList>
    </citation>
    <scope>NUCLEOTIDE SEQUENCE</scope>
    <source>
        <strain evidence="6">EXF-13308</strain>
    </source>
</reference>
<organism evidence="6 7">
    <name type="scientific">Pleurostoma richardsiae</name>
    <dbReference type="NCBI Taxonomy" id="41990"/>
    <lineage>
        <taxon>Eukaryota</taxon>
        <taxon>Fungi</taxon>
        <taxon>Dikarya</taxon>
        <taxon>Ascomycota</taxon>
        <taxon>Pezizomycotina</taxon>
        <taxon>Sordariomycetes</taxon>
        <taxon>Sordariomycetidae</taxon>
        <taxon>Calosphaeriales</taxon>
        <taxon>Pleurostomataceae</taxon>
        <taxon>Pleurostoma</taxon>
    </lineage>
</organism>
<dbReference type="PROSITE" id="PS00463">
    <property type="entry name" value="ZN2_CY6_FUNGAL_1"/>
    <property type="match status" value="1"/>
</dbReference>
<dbReference type="GO" id="GO:0003677">
    <property type="term" value="F:DNA binding"/>
    <property type="evidence" value="ECO:0007669"/>
    <property type="project" value="InterPro"/>
</dbReference>
<evidence type="ECO:0000256" key="3">
    <source>
        <dbReference type="ARBA" id="ARBA00023163"/>
    </source>
</evidence>
<sequence length="759" mass="84264">MAPKSRRVPKELRQRTEHSCDRCKSRKQKCLTWPGEEKCRHCQKYGYDCVVTKPRKQRLYGSVETHSARVAVLESLVKGLVPEADLSNVESMQEMARSLGIPLPETVSTADTLSRSGSATVKEDENEQLVHDLQGQGQYIGKASSYFFQMKLRTLVGKMPGGGLGRMYLFGPNPASSRRRSGTIHTAGGDDEPLDMHSIASTVASPSNDGLVSADDAAPAESQSVVFLLVRIFFDRINVDFPILHEATFLERLDGWCKDPSSVDDVWLCSFLCVLILSRRLCDVHIPEAQEEAWWCRIQSLLSTVMFTSSLTSIQALMLAALHLHNTNSRDICWTLTGAAIRIGFAIGLHRDGIDTQGTPLTREMRKRVWWTLYAFEQLQVSSHDRPSAIDNPKYLPNPPRETILDMGTHNLPDYVAWSNRLVVMLGAACRTLPDAAKDGYSGPLSPAAGLLRELSRWRTGLPQHLSMDSIDAMPPTFQRPLILLHIQYHYVVSLISRYALLSRFTTLSRDRATAVADSLLSMSDVCIESGRLSCQLLLKLDLIDSFNAVSWLDVYYLYSSTLVLALSIICHVSQGKRDATAEHGRLLYQCTDLAARHLRNPLVPGTMRRWLTVVGELKTMVDEFSGKHSAAQQNSASAAAAASRDDIAPCVADYGGGAMQLSLPPPHEGLTDKAPALVVGDRRQDLYAASARPRLPEVSEGSARVPPFFPSMSSPPVFGYEQPLHPHPDGLEARFWPEMHWEGISDMLLGMEPRTWNM</sequence>